<proteinExistence type="predicted"/>
<evidence type="ECO:0000313" key="2">
    <source>
        <dbReference type="EMBL" id="KAI0513711.1"/>
    </source>
</evidence>
<evidence type="ECO:0000313" key="3">
    <source>
        <dbReference type="Proteomes" id="UP000829196"/>
    </source>
</evidence>
<accession>A0A8T3BKC4</accession>
<dbReference type="EMBL" id="JAGYWB010000008">
    <property type="protein sequence ID" value="KAI0513711.1"/>
    <property type="molecule type" value="Genomic_DNA"/>
</dbReference>
<reference evidence="2" key="1">
    <citation type="journal article" date="2022" name="Front. Genet.">
        <title>Chromosome-Scale Assembly of the Dendrobium nobile Genome Provides Insights Into the Molecular Mechanism of the Biosynthesis of the Medicinal Active Ingredient of Dendrobium.</title>
        <authorList>
            <person name="Xu Q."/>
            <person name="Niu S.-C."/>
            <person name="Li K.-L."/>
            <person name="Zheng P.-J."/>
            <person name="Zhang X.-J."/>
            <person name="Jia Y."/>
            <person name="Liu Y."/>
            <person name="Niu Y.-X."/>
            <person name="Yu L.-H."/>
            <person name="Chen D.-F."/>
            <person name="Zhang G.-Q."/>
        </authorList>
    </citation>
    <scope>NUCLEOTIDE SEQUENCE</scope>
    <source>
        <tissue evidence="2">Leaf</tissue>
    </source>
</reference>
<feature type="signal peptide" evidence="1">
    <location>
        <begin position="1"/>
        <end position="20"/>
    </location>
</feature>
<keyword evidence="3" id="KW-1185">Reference proteome</keyword>
<organism evidence="2 3">
    <name type="scientific">Dendrobium nobile</name>
    <name type="common">Orchid</name>
    <dbReference type="NCBI Taxonomy" id="94219"/>
    <lineage>
        <taxon>Eukaryota</taxon>
        <taxon>Viridiplantae</taxon>
        <taxon>Streptophyta</taxon>
        <taxon>Embryophyta</taxon>
        <taxon>Tracheophyta</taxon>
        <taxon>Spermatophyta</taxon>
        <taxon>Magnoliopsida</taxon>
        <taxon>Liliopsida</taxon>
        <taxon>Asparagales</taxon>
        <taxon>Orchidaceae</taxon>
        <taxon>Epidendroideae</taxon>
        <taxon>Malaxideae</taxon>
        <taxon>Dendrobiinae</taxon>
        <taxon>Dendrobium</taxon>
    </lineage>
</organism>
<dbReference type="SMR" id="A0A8T3BKC4"/>
<evidence type="ECO:0000256" key="1">
    <source>
        <dbReference type="SAM" id="SignalP"/>
    </source>
</evidence>
<keyword evidence="1" id="KW-0732">Signal</keyword>
<protein>
    <submittedName>
        <fullName evidence="2">Uncharacterized protein</fullName>
    </submittedName>
</protein>
<dbReference type="Proteomes" id="UP000829196">
    <property type="component" value="Unassembled WGS sequence"/>
</dbReference>
<comment type="caution">
    <text evidence="2">The sequence shown here is derived from an EMBL/GenBank/DDBJ whole genome shotgun (WGS) entry which is preliminary data.</text>
</comment>
<dbReference type="AlphaFoldDB" id="A0A8T3BKC4"/>
<name>A0A8T3BKC4_DENNO</name>
<sequence length="52" mass="6070">MRFSFCTSTLLLFSSVSFDAFELEDRLKYLSMVLKLVLKDHLKQNLIAKKNS</sequence>
<feature type="chain" id="PRO_5035846860" evidence="1">
    <location>
        <begin position="21"/>
        <end position="52"/>
    </location>
</feature>
<gene>
    <name evidence="2" type="ORF">KFK09_009741</name>
</gene>